<name>A0ABP7TEG0_9ACTN</name>
<evidence type="ECO:0000313" key="2">
    <source>
        <dbReference type="Proteomes" id="UP001500456"/>
    </source>
</evidence>
<evidence type="ECO:0008006" key="3">
    <source>
        <dbReference type="Google" id="ProtNLM"/>
    </source>
</evidence>
<organism evidence="1 2">
    <name type="scientific">Streptomyces plumbiresistens</name>
    <dbReference type="NCBI Taxonomy" id="511811"/>
    <lineage>
        <taxon>Bacteria</taxon>
        <taxon>Bacillati</taxon>
        <taxon>Actinomycetota</taxon>
        <taxon>Actinomycetes</taxon>
        <taxon>Kitasatosporales</taxon>
        <taxon>Streptomycetaceae</taxon>
        <taxon>Streptomyces</taxon>
    </lineage>
</organism>
<dbReference type="Proteomes" id="UP001500456">
    <property type="component" value="Unassembled WGS sequence"/>
</dbReference>
<sequence>MADIGRGVGIRGPSLYRHVAPKQDVLAQIMIGTMEDLLAAHSAVRRQ</sequence>
<gene>
    <name evidence="1" type="ORF">GCM10022232_81960</name>
</gene>
<protein>
    <recommendedName>
        <fullName evidence="3">TetR family transcriptional regulator</fullName>
    </recommendedName>
</protein>
<dbReference type="Gene3D" id="1.10.10.60">
    <property type="entry name" value="Homeodomain-like"/>
    <property type="match status" value="1"/>
</dbReference>
<reference evidence="2" key="1">
    <citation type="journal article" date="2019" name="Int. J. Syst. Evol. Microbiol.">
        <title>The Global Catalogue of Microorganisms (GCM) 10K type strain sequencing project: providing services to taxonomists for standard genome sequencing and annotation.</title>
        <authorList>
            <consortium name="The Broad Institute Genomics Platform"/>
            <consortium name="The Broad Institute Genome Sequencing Center for Infectious Disease"/>
            <person name="Wu L."/>
            <person name="Ma J."/>
        </authorList>
    </citation>
    <scope>NUCLEOTIDE SEQUENCE [LARGE SCALE GENOMIC DNA]</scope>
    <source>
        <strain evidence="2">JCM 16924</strain>
    </source>
</reference>
<proteinExistence type="predicted"/>
<evidence type="ECO:0000313" key="1">
    <source>
        <dbReference type="EMBL" id="GAA4024251.1"/>
    </source>
</evidence>
<dbReference type="SUPFAM" id="SSF46689">
    <property type="entry name" value="Homeodomain-like"/>
    <property type="match status" value="1"/>
</dbReference>
<dbReference type="RefSeq" id="WP_266451017.1">
    <property type="nucleotide sequence ID" value="NZ_BAAAZX010000036.1"/>
</dbReference>
<accession>A0ABP7TEG0</accession>
<dbReference type="InterPro" id="IPR009057">
    <property type="entry name" value="Homeodomain-like_sf"/>
</dbReference>
<dbReference type="EMBL" id="BAAAZX010000036">
    <property type="protein sequence ID" value="GAA4024251.1"/>
    <property type="molecule type" value="Genomic_DNA"/>
</dbReference>
<keyword evidence="2" id="KW-1185">Reference proteome</keyword>
<comment type="caution">
    <text evidence="1">The sequence shown here is derived from an EMBL/GenBank/DDBJ whole genome shotgun (WGS) entry which is preliminary data.</text>
</comment>